<proteinExistence type="predicted"/>
<feature type="compositionally biased region" description="Polar residues" evidence="2">
    <location>
        <begin position="119"/>
        <end position="129"/>
    </location>
</feature>
<evidence type="ECO:0000313" key="4">
    <source>
        <dbReference type="EMBL" id="KAK5116496.1"/>
    </source>
</evidence>
<dbReference type="PROSITE" id="PS50157">
    <property type="entry name" value="ZINC_FINGER_C2H2_2"/>
    <property type="match status" value="1"/>
</dbReference>
<dbReference type="EMBL" id="JAVRRL010000008">
    <property type="protein sequence ID" value="KAK5116496.1"/>
    <property type="molecule type" value="Genomic_DNA"/>
</dbReference>
<evidence type="ECO:0000256" key="1">
    <source>
        <dbReference type="PROSITE-ProRule" id="PRU00042"/>
    </source>
</evidence>
<evidence type="ECO:0000256" key="2">
    <source>
        <dbReference type="SAM" id="MobiDB-lite"/>
    </source>
</evidence>
<dbReference type="PROSITE" id="PS00028">
    <property type="entry name" value="ZINC_FINGER_C2H2_1"/>
    <property type="match status" value="1"/>
</dbReference>
<sequence>MAAFTHFTTHKAIVEEEVGEMNGVRSEDKADNEMSDKWKALFGDDYEDDNVPATPDRHVPMPATQLNGGAYGSSLALPTGGKFVPRMTLALPTGGSAEARLPCISAVVDSIKATEAVPASSTQSPSKGRTPTKATATAPHPPPENWEKPTRTPVKPEGRFHYNCRFCDRRLTTLPILRSHMERIHQLFDPSKPVMSSCFHCGRQFSTVDGDWNHQPKLGVCSGKAKGKEHWIGEDHPDYPRIKQQLADTWGREFGCFQPDERYRRPNPAYKGQRPSITPAPHGSMSIAQGKKRKRATSVDQDDDTIIARAQPRKHARVETMPSQPASHQQHAVVAPSAHLPTHPTVQLPDWLFSPQQFEHYN</sequence>
<feature type="region of interest" description="Disordered" evidence="2">
    <location>
        <begin position="115"/>
        <end position="154"/>
    </location>
</feature>
<organism evidence="4 5">
    <name type="scientific">Meristemomyces frigidus</name>
    <dbReference type="NCBI Taxonomy" id="1508187"/>
    <lineage>
        <taxon>Eukaryota</taxon>
        <taxon>Fungi</taxon>
        <taxon>Dikarya</taxon>
        <taxon>Ascomycota</taxon>
        <taxon>Pezizomycotina</taxon>
        <taxon>Dothideomycetes</taxon>
        <taxon>Dothideomycetidae</taxon>
        <taxon>Mycosphaerellales</taxon>
        <taxon>Teratosphaeriaceae</taxon>
        <taxon>Meristemomyces</taxon>
    </lineage>
</organism>
<evidence type="ECO:0000313" key="5">
    <source>
        <dbReference type="Proteomes" id="UP001310890"/>
    </source>
</evidence>
<feature type="domain" description="C2H2-type" evidence="3">
    <location>
        <begin position="162"/>
        <end position="190"/>
    </location>
</feature>
<gene>
    <name evidence="4" type="ORF">LTR62_008045</name>
</gene>
<name>A0AAN7TI62_9PEZI</name>
<reference evidence="4" key="1">
    <citation type="submission" date="2023-08" db="EMBL/GenBank/DDBJ databases">
        <title>Black Yeasts Isolated from many extreme environments.</title>
        <authorList>
            <person name="Coleine C."/>
            <person name="Stajich J.E."/>
            <person name="Selbmann L."/>
        </authorList>
    </citation>
    <scope>NUCLEOTIDE SEQUENCE</scope>
    <source>
        <strain evidence="4">CCFEE 5401</strain>
    </source>
</reference>
<feature type="compositionally biased region" description="Basic and acidic residues" evidence="2">
    <location>
        <begin position="145"/>
        <end position="154"/>
    </location>
</feature>
<protein>
    <recommendedName>
        <fullName evidence="3">C2H2-type domain-containing protein</fullName>
    </recommendedName>
</protein>
<dbReference type="InterPro" id="IPR013087">
    <property type="entry name" value="Znf_C2H2_type"/>
</dbReference>
<keyword evidence="1" id="KW-0863">Zinc-finger</keyword>
<keyword evidence="1" id="KW-0479">Metal-binding</keyword>
<dbReference type="GO" id="GO:0008270">
    <property type="term" value="F:zinc ion binding"/>
    <property type="evidence" value="ECO:0007669"/>
    <property type="project" value="UniProtKB-KW"/>
</dbReference>
<dbReference type="AlphaFoldDB" id="A0AAN7TI62"/>
<accession>A0AAN7TI62</accession>
<dbReference type="Gene3D" id="3.30.160.60">
    <property type="entry name" value="Classic Zinc Finger"/>
    <property type="match status" value="1"/>
</dbReference>
<dbReference type="Proteomes" id="UP001310890">
    <property type="component" value="Unassembled WGS sequence"/>
</dbReference>
<keyword evidence="1" id="KW-0862">Zinc</keyword>
<feature type="region of interest" description="Disordered" evidence="2">
    <location>
        <begin position="261"/>
        <end position="301"/>
    </location>
</feature>
<comment type="caution">
    <text evidence="4">The sequence shown here is derived from an EMBL/GenBank/DDBJ whole genome shotgun (WGS) entry which is preliminary data.</text>
</comment>
<evidence type="ECO:0000259" key="3">
    <source>
        <dbReference type="PROSITE" id="PS50157"/>
    </source>
</evidence>